<protein>
    <submittedName>
        <fullName evidence="2">Uncharacterized protein</fullName>
    </submittedName>
</protein>
<sequence length="139" mass="16396">MTFVFIFLLSCISIYIIYLIYVYAKMNAKENLVINKDLAILNNKYVINFKDAKIMKINTMRIITEKSTNKSAIIDLDISIYTENTMVNIREYKHAIKIISLIKKYNEYNFENFLNKFFSLQPELKLLLESELNDENTGL</sequence>
<dbReference type="RefSeq" id="WP_066729755.1">
    <property type="nucleotide sequence ID" value="NZ_CAMPUK010000007.1"/>
</dbReference>
<name>A0ABT7HLL5_9FUSO</name>
<keyword evidence="1" id="KW-0472">Membrane</keyword>
<evidence type="ECO:0000313" key="2">
    <source>
        <dbReference type="EMBL" id="MDK9580915.1"/>
    </source>
</evidence>
<gene>
    <name evidence="2" type="ORF">QQA45_05230</name>
</gene>
<dbReference type="Proteomes" id="UP001225134">
    <property type="component" value="Unassembled WGS sequence"/>
</dbReference>
<keyword evidence="1" id="KW-1133">Transmembrane helix</keyword>
<keyword evidence="3" id="KW-1185">Reference proteome</keyword>
<keyword evidence="1" id="KW-0812">Transmembrane</keyword>
<dbReference type="EMBL" id="JASSPP010000008">
    <property type="protein sequence ID" value="MDK9580915.1"/>
    <property type="molecule type" value="Genomic_DNA"/>
</dbReference>
<evidence type="ECO:0000256" key="1">
    <source>
        <dbReference type="SAM" id="Phobius"/>
    </source>
</evidence>
<proteinExistence type="predicted"/>
<feature type="transmembrane region" description="Helical" evidence="1">
    <location>
        <begin position="6"/>
        <end position="24"/>
    </location>
</feature>
<accession>A0ABT7HLL5</accession>
<organism evidence="2 3">
    <name type="scientific">Sneathia sanguinegens</name>
    <dbReference type="NCBI Taxonomy" id="40543"/>
    <lineage>
        <taxon>Bacteria</taxon>
        <taxon>Fusobacteriati</taxon>
        <taxon>Fusobacteriota</taxon>
        <taxon>Fusobacteriia</taxon>
        <taxon>Fusobacteriales</taxon>
        <taxon>Leptotrichiaceae</taxon>
        <taxon>Sneathia</taxon>
    </lineage>
</organism>
<comment type="caution">
    <text evidence="2">The sequence shown here is derived from an EMBL/GenBank/DDBJ whole genome shotgun (WGS) entry which is preliminary data.</text>
</comment>
<evidence type="ECO:0000313" key="3">
    <source>
        <dbReference type="Proteomes" id="UP001225134"/>
    </source>
</evidence>
<reference evidence="2 3" key="1">
    <citation type="submission" date="2023-06" db="EMBL/GenBank/DDBJ databases">
        <title>Antibody response to the Sneathia vaginalis cytopathogenic toxin A during pregnancy.</title>
        <authorList>
            <person name="Mccoy Z.T."/>
            <person name="Serrano M.G."/>
            <person name="Spaine K."/>
            <person name="Edwards D.J."/>
            <person name="Buck G.A."/>
            <person name="Jefferson K."/>
        </authorList>
    </citation>
    <scope>NUCLEOTIDE SEQUENCE [LARGE SCALE GENOMIC DNA]</scope>
    <source>
        <strain evidence="2 3">CCUG 42621</strain>
    </source>
</reference>